<dbReference type="EMBL" id="LR797410">
    <property type="protein sequence ID" value="CAB4214256.1"/>
    <property type="molecule type" value="Genomic_DNA"/>
</dbReference>
<name>A0A6J5Q1N1_9CAUD</name>
<evidence type="ECO:0000313" key="3">
    <source>
        <dbReference type="EMBL" id="CAB4214256.1"/>
    </source>
</evidence>
<evidence type="ECO:0000313" key="2">
    <source>
        <dbReference type="EMBL" id="CAB4202880.1"/>
    </source>
</evidence>
<gene>
    <name evidence="1" type="ORF">UFOVP1013_26</name>
    <name evidence="2" type="ORF">UFOVP1364_43</name>
    <name evidence="3" type="ORF">UFOVP1462_26</name>
    <name evidence="4" type="ORF">UFOVP1550_35</name>
</gene>
<dbReference type="EMBL" id="LR796960">
    <property type="protein sequence ID" value="CAB4178039.1"/>
    <property type="molecule type" value="Genomic_DNA"/>
</dbReference>
<sequence length="78" mass="8782">MKSKSKKVLVGSETVTVTICLTEDEGLCIDDGGKWLLMCEDHGGIIQDTNHRRLWGHANDVDDWCEYCRINSRVTVDA</sequence>
<evidence type="ECO:0000313" key="4">
    <source>
        <dbReference type="EMBL" id="CAB5228766.1"/>
    </source>
</evidence>
<protein>
    <submittedName>
        <fullName evidence="1">Uncharacterized protein</fullName>
    </submittedName>
</protein>
<reference evidence="1" key="1">
    <citation type="submission" date="2020-05" db="EMBL/GenBank/DDBJ databases">
        <authorList>
            <person name="Chiriac C."/>
            <person name="Salcher M."/>
            <person name="Ghai R."/>
            <person name="Kavagutti S V."/>
        </authorList>
    </citation>
    <scope>NUCLEOTIDE SEQUENCE</scope>
</reference>
<proteinExistence type="predicted"/>
<evidence type="ECO:0000313" key="1">
    <source>
        <dbReference type="EMBL" id="CAB4178039.1"/>
    </source>
</evidence>
<accession>A0A6J5Q1N1</accession>
<dbReference type="EMBL" id="LR797313">
    <property type="protein sequence ID" value="CAB4202880.1"/>
    <property type="molecule type" value="Genomic_DNA"/>
</dbReference>
<organism evidence="1">
    <name type="scientific">uncultured Caudovirales phage</name>
    <dbReference type="NCBI Taxonomy" id="2100421"/>
    <lineage>
        <taxon>Viruses</taxon>
        <taxon>Duplodnaviria</taxon>
        <taxon>Heunggongvirae</taxon>
        <taxon>Uroviricota</taxon>
        <taxon>Caudoviricetes</taxon>
        <taxon>Peduoviridae</taxon>
        <taxon>Maltschvirus</taxon>
        <taxon>Maltschvirus maltsch</taxon>
    </lineage>
</organism>
<dbReference type="EMBL" id="LR798392">
    <property type="protein sequence ID" value="CAB5228766.1"/>
    <property type="molecule type" value="Genomic_DNA"/>
</dbReference>